<evidence type="ECO:0000259" key="2">
    <source>
        <dbReference type="Pfam" id="PF25545"/>
    </source>
</evidence>
<comment type="caution">
    <text evidence="3">The sequence shown here is derived from an EMBL/GenBank/DDBJ whole genome shotgun (WGS) entry which is preliminary data.</text>
</comment>
<dbReference type="Pfam" id="PF25545">
    <property type="entry name" value="DUF7924"/>
    <property type="match status" value="1"/>
</dbReference>
<keyword evidence="4" id="KW-1185">Reference proteome</keyword>
<feature type="region of interest" description="Disordered" evidence="1">
    <location>
        <begin position="362"/>
        <end position="389"/>
    </location>
</feature>
<dbReference type="PANTHER" id="PTHR42470:SF1">
    <property type="entry name" value="VAST DOMAIN-CONTAINING PROTEIN"/>
    <property type="match status" value="1"/>
</dbReference>
<protein>
    <recommendedName>
        <fullName evidence="2">DUF7924 domain-containing protein</fullName>
    </recommendedName>
</protein>
<dbReference type="AlphaFoldDB" id="A0A395RL51"/>
<feature type="compositionally biased region" description="Polar residues" evidence="1">
    <location>
        <begin position="76"/>
        <end position="106"/>
    </location>
</feature>
<sequence length="389" mass="43463">MGNSQEAALTQHGLQESNKRPRSRCLSNSPSQARPAKKTVYDLDTQDWNHARYARSAPPSMTRRITLQKRTRFSRRISTPENTGAGSSSGQQDTFSTEAATPVTTSVKSTGSLVEKAHYEAINLAANNIIYRDRREELPTRISRLVQKIASDRELPDISIQDVDADDALAALERGAGEPNVEQYIQNTLVLLPPRNEILKRSDKIPMARRTVPNTGTEYRVSGPVPDILLGYNLAGAFTPAQRMNLGSMDLASANNDGLCLPYFLIELKGDGPSSKELKERGHKVKPIDTSAFSISMNGTEARLYITWKERESFFVQKIRSFALQEAQQLLEFRKYVLNIMDYGMNERLESIKSGLDLLSKDGSKASEKKSSTTTKSKYSDVLRRRKPC</sequence>
<dbReference type="STRING" id="5514.A0A395RL51"/>
<dbReference type="PANTHER" id="PTHR42470">
    <property type="entry name" value="VAST DOMAIN-CONTAINING PROTEIN"/>
    <property type="match status" value="1"/>
</dbReference>
<feature type="region of interest" description="Disordered" evidence="1">
    <location>
        <begin position="1"/>
        <end position="106"/>
    </location>
</feature>
<proteinExistence type="predicted"/>
<feature type="domain" description="DUF7924" evidence="2">
    <location>
        <begin position="289"/>
        <end position="354"/>
    </location>
</feature>
<gene>
    <name evidence="3" type="ORF">FSPOR_10559</name>
</gene>
<feature type="compositionally biased region" description="Basic and acidic residues" evidence="1">
    <location>
        <begin position="362"/>
        <end position="371"/>
    </location>
</feature>
<organism evidence="3 4">
    <name type="scientific">Fusarium sporotrichioides</name>
    <dbReference type="NCBI Taxonomy" id="5514"/>
    <lineage>
        <taxon>Eukaryota</taxon>
        <taxon>Fungi</taxon>
        <taxon>Dikarya</taxon>
        <taxon>Ascomycota</taxon>
        <taxon>Pezizomycotina</taxon>
        <taxon>Sordariomycetes</taxon>
        <taxon>Hypocreomycetidae</taxon>
        <taxon>Hypocreales</taxon>
        <taxon>Nectriaceae</taxon>
        <taxon>Fusarium</taxon>
    </lineage>
</organism>
<dbReference type="EMBL" id="PXOF01000184">
    <property type="protein sequence ID" value="RGP60592.1"/>
    <property type="molecule type" value="Genomic_DNA"/>
</dbReference>
<feature type="compositionally biased region" description="Polar residues" evidence="1">
    <location>
        <begin position="1"/>
        <end position="16"/>
    </location>
</feature>
<evidence type="ECO:0000256" key="1">
    <source>
        <dbReference type="SAM" id="MobiDB-lite"/>
    </source>
</evidence>
<accession>A0A395RL51</accession>
<name>A0A395RL51_FUSSP</name>
<dbReference type="Proteomes" id="UP000266152">
    <property type="component" value="Unassembled WGS sequence"/>
</dbReference>
<evidence type="ECO:0000313" key="4">
    <source>
        <dbReference type="Proteomes" id="UP000266152"/>
    </source>
</evidence>
<dbReference type="InterPro" id="IPR057684">
    <property type="entry name" value="DUF7924"/>
</dbReference>
<evidence type="ECO:0000313" key="3">
    <source>
        <dbReference type="EMBL" id="RGP60592.1"/>
    </source>
</evidence>
<reference evidence="3 4" key="1">
    <citation type="journal article" date="2018" name="PLoS Pathog.">
        <title>Evolution of structural diversity of trichothecenes, a family of toxins produced by plant pathogenic and entomopathogenic fungi.</title>
        <authorList>
            <person name="Proctor R.H."/>
            <person name="McCormick S.P."/>
            <person name="Kim H.S."/>
            <person name="Cardoza R.E."/>
            <person name="Stanley A.M."/>
            <person name="Lindo L."/>
            <person name="Kelly A."/>
            <person name="Brown D.W."/>
            <person name="Lee T."/>
            <person name="Vaughan M.M."/>
            <person name="Alexander N.J."/>
            <person name="Busman M."/>
            <person name="Gutierrez S."/>
        </authorList>
    </citation>
    <scope>NUCLEOTIDE SEQUENCE [LARGE SCALE GENOMIC DNA]</scope>
    <source>
        <strain evidence="3 4">NRRL 3299</strain>
    </source>
</reference>
<feature type="compositionally biased region" description="Basic residues" evidence="1">
    <location>
        <begin position="66"/>
        <end position="75"/>
    </location>
</feature>